<dbReference type="NCBIfam" id="TIGR02786">
    <property type="entry name" value="addB_alphas"/>
    <property type="match status" value="1"/>
</dbReference>
<gene>
    <name evidence="3" type="primary">addB</name>
    <name evidence="3" type="ORF">ENJ46_06395</name>
</gene>
<dbReference type="Gene3D" id="3.90.320.10">
    <property type="match status" value="1"/>
</dbReference>
<dbReference type="InterPro" id="IPR027417">
    <property type="entry name" value="P-loop_NTPase"/>
</dbReference>
<dbReference type="Proteomes" id="UP000886042">
    <property type="component" value="Unassembled WGS sequence"/>
</dbReference>
<proteinExistence type="predicted"/>
<dbReference type="InterPro" id="IPR038726">
    <property type="entry name" value="PDDEXK_AddAB-type"/>
</dbReference>
<dbReference type="InterPro" id="IPR011335">
    <property type="entry name" value="Restrct_endonuc-II-like"/>
</dbReference>
<accession>A0A7C3GM16</accession>
<name>A0A7C3GM16_9PROT</name>
<dbReference type="SUPFAM" id="SSF52980">
    <property type="entry name" value="Restriction endonuclease-like"/>
    <property type="match status" value="1"/>
</dbReference>
<sequence>MNVKPLSPDKLFTPAHACVYTMPAGLPFLQNLAATLIKSLGADLSTALILLPTRRAIRMLAQAFIDQAHGEALLLPMMRTLADMDENEPPFAPAHIDIAIPPAIDANRAPFELARLIVHKMRKEHEQSGEEHIDAASALAMGEPLAQLMADLAMEELGTDVFRTLDDKFDTLPAHFQDAAVFAKLVSTYWPRHLAEQGLTDPMARRVALLNAASDIWNEKPPTHPVIIAGSTGSLAATARLMKTVANLPKGVVVLPGLDTHLDEVAWDSVDDQHPQASLKRLLETLELERKHVPPWPGADITQKNRMRRRLLSESLVPAISTSDWPGRIVSMRTDISKGDPIKNGLEGLSLIEAKTEEEEAAVIALILRGVLEDLDTTAALVTPDPSLARRVRSKLSRWDIDIDNSAGEPLEETLIGSFLSLSAQAAEDPFNPVTLSALVKHRLFTGYSGDIRTIWDGFEKTVLRGPRLRSWEAITEKFNRRKRDRATQDGFDLFQHLIETLTPLHTIMKTAEHVRTYTQAHTQLIEILTGGAEKIWVGPAGEQAASLLEELILYGDLLPNVNAYSYQKLISQRMRSRVVRPRFGMQDRIQILGPLEARMVDADLFILGGLNEGVWPAGPTPHPILSPAMRKALGLGAAERRFGLGAHDFAQLAAHPHVIMTRAQRSADGPSVQSRWLWRLTTLVRGALVTPETRDTDNLAQKILAPEKPWLDWTRALDQAPSHPQSAQRPEPRPALDARWPKKRGLSVTQIKTWVRDPYAIYAKHILGLKPIDPLDQNIGGREVGIAVHSALEKIDALNEAGLKAALLDELHRAGVPAHSFARFDQRMSRMAGWLIGWAKQRTQKGWTKSGIEERGILEIETPHGPFTLTGIADRIEKKGGDIAVMDFKTGILPTAKAIQAGFDPQLPLLAMMIEAGALGAKGSVSDMLYIKPNASQEKDREKFITGKNWDTQTYTEKTREDLDKLIAHFDREDSAYYAQPRAQYVNTYGDYDHLSRRTEWAVLGPEGGDKG</sequence>
<dbReference type="InterPro" id="IPR014153">
    <property type="entry name" value="Ds_break_AddB"/>
</dbReference>
<evidence type="ECO:0000256" key="1">
    <source>
        <dbReference type="SAM" id="MobiDB-lite"/>
    </source>
</evidence>
<organism evidence="3">
    <name type="scientific">Hellea balneolensis</name>
    <dbReference type="NCBI Taxonomy" id="287478"/>
    <lineage>
        <taxon>Bacteria</taxon>
        <taxon>Pseudomonadati</taxon>
        <taxon>Pseudomonadota</taxon>
        <taxon>Alphaproteobacteria</taxon>
        <taxon>Maricaulales</taxon>
        <taxon>Robiginitomaculaceae</taxon>
        <taxon>Hellea</taxon>
    </lineage>
</organism>
<dbReference type="EMBL" id="DRMN01000410">
    <property type="protein sequence ID" value="HFB55538.1"/>
    <property type="molecule type" value="Genomic_DNA"/>
</dbReference>
<feature type="region of interest" description="Disordered" evidence="1">
    <location>
        <begin position="720"/>
        <end position="739"/>
    </location>
</feature>
<feature type="domain" description="PD-(D/E)XK endonuclease-like" evidence="2">
    <location>
        <begin position="747"/>
        <end position="971"/>
    </location>
</feature>
<evidence type="ECO:0000259" key="2">
    <source>
        <dbReference type="Pfam" id="PF12705"/>
    </source>
</evidence>
<reference evidence="3" key="1">
    <citation type="journal article" date="2020" name="mSystems">
        <title>Genome- and Community-Level Interaction Insights into Carbon Utilization and Element Cycling Functions of Hydrothermarchaeota in Hydrothermal Sediment.</title>
        <authorList>
            <person name="Zhou Z."/>
            <person name="Liu Y."/>
            <person name="Xu W."/>
            <person name="Pan J."/>
            <person name="Luo Z.H."/>
            <person name="Li M."/>
        </authorList>
    </citation>
    <scope>NUCLEOTIDE SEQUENCE [LARGE SCALE GENOMIC DNA]</scope>
    <source>
        <strain evidence="3">HyVt-489</strain>
    </source>
</reference>
<dbReference type="AlphaFoldDB" id="A0A7C3GM16"/>
<dbReference type="SUPFAM" id="SSF52540">
    <property type="entry name" value="P-loop containing nucleoside triphosphate hydrolases"/>
    <property type="match status" value="1"/>
</dbReference>
<dbReference type="InterPro" id="IPR011604">
    <property type="entry name" value="PDDEXK-like_dom_sf"/>
</dbReference>
<protein>
    <submittedName>
        <fullName evidence="3">Double-strand break repair protein AddB</fullName>
    </submittedName>
</protein>
<dbReference type="Pfam" id="PF12705">
    <property type="entry name" value="PDDEXK_1"/>
    <property type="match status" value="1"/>
</dbReference>
<evidence type="ECO:0000313" key="3">
    <source>
        <dbReference type="EMBL" id="HFB55538.1"/>
    </source>
</evidence>
<comment type="caution">
    <text evidence="3">The sequence shown here is derived from an EMBL/GenBank/DDBJ whole genome shotgun (WGS) entry which is preliminary data.</text>
</comment>